<reference evidence="2" key="1">
    <citation type="journal article" date="2014" name="Front. Microbiol.">
        <title>High frequency of phylogenetically diverse reductive dehalogenase-homologous genes in deep subseafloor sedimentary metagenomes.</title>
        <authorList>
            <person name="Kawai M."/>
            <person name="Futagami T."/>
            <person name="Toyoda A."/>
            <person name="Takaki Y."/>
            <person name="Nishi S."/>
            <person name="Hori S."/>
            <person name="Arai W."/>
            <person name="Tsubouchi T."/>
            <person name="Morono Y."/>
            <person name="Uchiyama I."/>
            <person name="Ito T."/>
            <person name="Fujiyama A."/>
            <person name="Inagaki F."/>
            <person name="Takami H."/>
        </authorList>
    </citation>
    <scope>NUCLEOTIDE SEQUENCE</scope>
    <source>
        <strain evidence="2">Expedition CK06-06</strain>
    </source>
</reference>
<feature type="domain" description="Helix-turn-helix" evidence="1">
    <location>
        <begin position="32"/>
        <end position="77"/>
    </location>
</feature>
<evidence type="ECO:0000259" key="1">
    <source>
        <dbReference type="Pfam" id="PF12728"/>
    </source>
</evidence>
<dbReference type="GO" id="GO:0003677">
    <property type="term" value="F:DNA binding"/>
    <property type="evidence" value="ECO:0007669"/>
    <property type="project" value="InterPro"/>
</dbReference>
<name>X0TGR8_9ZZZZ</name>
<protein>
    <recommendedName>
        <fullName evidence="1">Helix-turn-helix domain-containing protein</fullName>
    </recommendedName>
</protein>
<sequence length="84" mass="10250">MLLTADSWRLNMHFRIVSERRGKVAAVPRLEFYSLKQTAEMLMLSERTVRRLIQEKKLRVFRPRGVWKIPYDAIVEFYIKNCYW</sequence>
<gene>
    <name evidence="2" type="ORF">S01H1_10914</name>
</gene>
<dbReference type="EMBL" id="BARS01005560">
    <property type="protein sequence ID" value="GAF75295.1"/>
    <property type="molecule type" value="Genomic_DNA"/>
</dbReference>
<dbReference type="NCBIfam" id="TIGR01764">
    <property type="entry name" value="excise"/>
    <property type="match status" value="1"/>
</dbReference>
<dbReference type="Pfam" id="PF12728">
    <property type="entry name" value="HTH_17"/>
    <property type="match status" value="1"/>
</dbReference>
<proteinExistence type="predicted"/>
<organism evidence="2">
    <name type="scientific">marine sediment metagenome</name>
    <dbReference type="NCBI Taxonomy" id="412755"/>
    <lineage>
        <taxon>unclassified sequences</taxon>
        <taxon>metagenomes</taxon>
        <taxon>ecological metagenomes</taxon>
    </lineage>
</organism>
<dbReference type="InterPro" id="IPR010093">
    <property type="entry name" value="SinI_DNA-bd"/>
</dbReference>
<evidence type="ECO:0000313" key="2">
    <source>
        <dbReference type="EMBL" id="GAF75295.1"/>
    </source>
</evidence>
<dbReference type="InterPro" id="IPR041657">
    <property type="entry name" value="HTH_17"/>
</dbReference>
<comment type="caution">
    <text evidence="2">The sequence shown here is derived from an EMBL/GenBank/DDBJ whole genome shotgun (WGS) entry which is preliminary data.</text>
</comment>
<accession>X0TGR8</accession>
<dbReference type="AlphaFoldDB" id="X0TGR8"/>